<evidence type="ECO:0000313" key="4">
    <source>
        <dbReference type="Proteomes" id="UP000253090"/>
    </source>
</evidence>
<evidence type="ECO:0000256" key="2">
    <source>
        <dbReference type="RuleBase" id="RU000363"/>
    </source>
</evidence>
<organism evidence="3 4">
    <name type="scientific">Fontibacillus phaseoli</name>
    <dbReference type="NCBI Taxonomy" id="1416533"/>
    <lineage>
        <taxon>Bacteria</taxon>
        <taxon>Bacillati</taxon>
        <taxon>Bacillota</taxon>
        <taxon>Bacilli</taxon>
        <taxon>Bacillales</taxon>
        <taxon>Paenibacillaceae</taxon>
        <taxon>Fontibacillus</taxon>
    </lineage>
</organism>
<dbReference type="PANTHER" id="PTHR43157">
    <property type="entry name" value="PHOSPHATIDYLINOSITOL-GLYCAN BIOSYNTHESIS CLASS F PROTEIN-RELATED"/>
    <property type="match status" value="1"/>
</dbReference>
<dbReference type="GO" id="GO:0016491">
    <property type="term" value="F:oxidoreductase activity"/>
    <property type="evidence" value="ECO:0007669"/>
    <property type="project" value="UniProtKB-KW"/>
</dbReference>
<keyword evidence="4" id="KW-1185">Reference proteome</keyword>
<sequence>MRGKTVIVTGANSGMGLATTVELARRGAHVVMLCRNEERGRTAWEKAVQQSGSDRLEMMLCDLGSQESIRRLAAQVKDRHSVIDVLVNNAGVVSLKRELTAHGFESHLGINHLGHFLLTNLLLESLTRAEEGRIVNVSSGIYKIGKIHWEDPTLTRGYNVAKGYAQSKLANVLFTKQLARRLEGTRVTANCLHPGAVATNIGVDRNTGFGKSLVGLLRPFFLTAEEGAETAVYLASSPEVKGITGQYFYKKKAQPVVAKAEDPEAARRLWEWSERQVGLSD</sequence>
<evidence type="ECO:0000313" key="3">
    <source>
        <dbReference type="EMBL" id="RCX20554.1"/>
    </source>
</evidence>
<dbReference type="Gene3D" id="3.40.50.720">
    <property type="entry name" value="NAD(P)-binding Rossmann-like Domain"/>
    <property type="match status" value="1"/>
</dbReference>
<reference evidence="3 4" key="1">
    <citation type="submission" date="2018-07" db="EMBL/GenBank/DDBJ databases">
        <title>Genomic Encyclopedia of Type Strains, Phase III (KMG-III): the genomes of soil and plant-associated and newly described type strains.</title>
        <authorList>
            <person name="Whitman W."/>
        </authorList>
    </citation>
    <scope>NUCLEOTIDE SEQUENCE [LARGE SCALE GENOMIC DNA]</scope>
    <source>
        <strain evidence="3 4">CECT 8333</strain>
    </source>
</reference>
<comment type="caution">
    <text evidence="3">The sequence shown here is derived from an EMBL/GenBank/DDBJ whole genome shotgun (WGS) entry which is preliminary data.</text>
</comment>
<dbReference type="SUPFAM" id="SSF51735">
    <property type="entry name" value="NAD(P)-binding Rossmann-fold domains"/>
    <property type="match status" value="1"/>
</dbReference>
<dbReference type="Proteomes" id="UP000253090">
    <property type="component" value="Unassembled WGS sequence"/>
</dbReference>
<evidence type="ECO:0000256" key="1">
    <source>
        <dbReference type="ARBA" id="ARBA00023002"/>
    </source>
</evidence>
<name>A0A369BLI3_9BACL</name>
<comment type="similarity">
    <text evidence="2">Belongs to the short-chain dehydrogenases/reductases (SDR) family.</text>
</comment>
<protein>
    <submittedName>
        <fullName evidence="3">NAD(P)-dependent dehydrogenase (Short-subunit alcohol dehydrogenase family)</fullName>
    </submittedName>
</protein>
<dbReference type="InterPro" id="IPR036291">
    <property type="entry name" value="NAD(P)-bd_dom_sf"/>
</dbReference>
<dbReference type="OrthoDB" id="9809821at2"/>
<proteinExistence type="inferred from homology"/>
<dbReference type="PRINTS" id="PR00081">
    <property type="entry name" value="GDHRDH"/>
</dbReference>
<dbReference type="InterPro" id="IPR002347">
    <property type="entry name" value="SDR_fam"/>
</dbReference>
<gene>
    <name evidence="3" type="ORF">DFP94_103285</name>
</gene>
<dbReference type="PANTHER" id="PTHR43157:SF31">
    <property type="entry name" value="PHOSPHATIDYLINOSITOL-GLYCAN BIOSYNTHESIS CLASS F PROTEIN"/>
    <property type="match status" value="1"/>
</dbReference>
<dbReference type="AlphaFoldDB" id="A0A369BLI3"/>
<accession>A0A369BLI3</accession>
<dbReference type="CDD" id="cd05327">
    <property type="entry name" value="retinol-DH_like_SDR_c_like"/>
    <property type="match status" value="1"/>
</dbReference>
<dbReference type="RefSeq" id="WP_114496620.1">
    <property type="nucleotide sequence ID" value="NZ_QPJW01000003.1"/>
</dbReference>
<dbReference type="PRINTS" id="PR00080">
    <property type="entry name" value="SDRFAMILY"/>
</dbReference>
<dbReference type="Pfam" id="PF00106">
    <property type="entry name" value="adh_short"/>
    <property type="match status" value="1"/>
</dbReference>
<keyword evidence="1" id="KW-0560">Oxidoreductase</keyword>
<dbReference type="EMBL" id="QPJW01000003">
    <property type="protein sequence ID" value="RCX20554.1"/>
    <property type="molecule type" value="Genomic_DNA"/>
</dbReference>